<evidence type="ECO:0000313" key="1">
    <source>
        <dbReference type="EMBL" id="KAB7499249.1"/>
    </source>
</evidence>
<comment type="caution">
    <text evidence="1">The sequence shown here is derived from an EMBL/GenBank/DDBJ whole genome shotgun (WGS) entry which is preliminary data.</text>
</comment>
<dbReference type="EMBL" id="SEYY01018531">
    <property type="protein sequence ID" value="KAB7499249.1"/>
    <property type="molecule type" value="Genomic_DNA"/>
</dbReference>
<organism evidence="1 2">
    <name type="scientific">Armadillidium nasatum</name>
    <dbReference type="NCBI Taxonomy" id="96803"/>
    <lineage>
        <taxon>Eukaryota</taxon>
        <taxon>Metazoa</taxon>
        <taxon>Ecdysozoa</taxon>
        <taxon>Arthropoda</taxon>
        <taxon>Crustacea</taxon>
        <taxon>Multicrustacea</taxon>
        <taxon>Malacostraca</taxon>
        <taxon>Eumalacostraca</taxon>
        <taxon>Peracarida</taxon>
        <taxon>Isopoda</taxon>
        <taxon>Oniscidea</taxon>
        <taxon>Crinocheta</taxon>
        <taxon>Armadillidiidae</taxon>
        <taxon>Armadillidium</taxon>
    </lineage>
</organism>
<evidence type="ECO:0000313" key="2">
    <source>
        <dbReference type="Proteomes" id="UP000326759"/>
    </source>
</evidence>
<dbReference type="Proteomes" id="UP000326759">
    <property type="component" value="Unassembled WGS sequence"/>
</dbReference>
<accession>A0A5N5SZW2</accession>
<protein>
    <submittedName>
        <fullName evidence="1">Uncharacterized protein</fullName>
    </submittedName>
</protein>
<feature type="non-terminal residue" evidence="1">
    <location>
        <position position="133"/>
    </location>
</feature>
<dbReference type="AlphaFoldDB" id="A0A5N5SZW2"/>
<name>A0A5N5SZW2_9CRUS</name>
<gene>
    <name evidence="1" type="ORF">Anas_11439</name>
</gene>
<keyword evidence="2" id="KW-1185">Reference proteome</keyword>
<reference evidence="1 2" key="1">
    <citation type="journal article" date="2019" name="PLoS Biol.">
        <title>Sex chromosomes control vertical transmission of feminizing Wolbachia symbionts in an isopod.</title>
        <authorList>
            <person name="Becking T."/>
            <person name="Chebbi M.A."/>
            <person name="Giraud I."/>
            <person name="Moumen B."/>
            <person name="Laverre T."/>
            <person name="Caubet Y."/>
            <person name="Peccoud J."/>
            <person name="Gilbert C."/>
            <person name="Cordaux R."/>
        </authorList>
    </citation>
    <scope>NUCLEOTIDE SEQUENCE [LARGE SCALE GENOMIC DNA]</scope>
    <source>
        <strain evidence="1">ANa2</strain>
        <tissue evidence="1">Whole body excluding digestive tract and cuticle</tissue>
    </source>
</reference>
<sequence length="133" mass="15538">MNSPNKTDTTQEEVITDEENEVNSFLQWDTSDLLDEAERRWELTEAMILPSPIIEPNMIICDFDNLRRNQFSTPVILEEDNIEEGVPEEEDEEYSQIDEFSFLGFDKVAEPCTLIPVPLYQEYPININSIIKY</sequence>
<proteinExistence type="predicted"/>